<dbReference type="EMBL" id="GU244497">
    <property type="protein sequence ID" value="ADO67487.1"/>
    <property type="molecule type" value="Genomic_DNA"/>
</dbReference>
<gene>
    <name evidence="1" type="ORF">crov453</name>
</gene>
<dbReference type="Proteomes" id="UP000029781">
    <property type="component" value="Segment"/>
</dbReference>
<organismHost>
    <name type="scientific">Cafeteria roenbergensis</name>
    <name type="common">Marine flagellate</name>
    <dbReference type="NCBI Taxonomy" id="33653"/>
</organismHost>
<sequence>MKVYNINQNGTDISPDTRELHELKDWVDSFAPDGCSEKDFKIIQQNTDNYDFSHCGLIYYLHGCWAKELGCVLKPDMIYQTILSAITKCILKNPTDFKFLFMDGDTKQNVVVVVNNADKGSFDINKLDAILKNITKNKEFYNLISNTSFTTDGELGKHVRLMTYANMGVPYFNYISTMCGIKSVSVDGTQFDYEKLLVNLVQINRIFEMNAKFIKNNTSIFPFLKKTIETISDILHYTFDNKYKAFNLYDSPEDFYNNIFHYGENTKCGSGHDQFKVYGWARNFYSTHGEDLSHFESTLCYVPYHNIETNKTFVQVAGMTHSKIINNIAYPEYNKIGFEITNRDTFDKLAHQNN</sequence>
<dbReference type="KEGG" id="vg:9887856"/>
<reference evidence="1 2" key="1">
    <citation type="journal article" date="2010" name="Proc. Natl. Acad. Sci. U.S.A.">
        <title>Giant virus with a remarkable complement of genes infects marine zooplankton.</title>
        <authorList>
            <person name="Fischer M.G."/>
            <person name="Allen M.J."/>
            <person name="Wilson W.H."/>
            <person name="Suttle C.A."/>
        </authorList>
    </citation>
    <scope>NUCLEOTIDE SEQUENCE [LARGE SCALE GENOMIC DNA]</scope>
    <source>
        <strain evidence="1 2">BV-PW1</strain>
    </source>
</reference>
<dbReference type="InterPro" id="IPR025533">
    <property type="entry name" value="DUF4419"/>
</dbReference>
<dbReference type="RefSeq" id="YP_003970086.1">
    <property type="nucleotide sequence ID" value="NC_014637.1"/>
</dbReference>
<dbReference type="Pfam" id="PF14388">
    <property type="entry name" value="DUF4419"/>
    <property type="match status" value="1"/>
</dbReference>
<dbReference type="GeneID" id="9887856"/>
<accession>E3T5M4</accession>
<evidence type="ECO:0000313" key="1">
    <source>
        <dbReference type="EMBL" id="ADO67487.1"/>
    </source>
</evidence>
<dbReference type="PANTHER" id="PTHR31252:SF11">
    <property type="entry name" value="DUF4419 DOMAIN-CONTAINING PROTEIN"/>
    <property type="match status" value="1"/>
</dbReference>
<organism evidence="1 2">
    <name type="scientific">Cafeteria roenbergensis virus (strain BV-PW1)</name>
    <name type="common">CroV</name>
    <dbReference type="NCBI Taxonomy" id="693272"/>
    <lineage>
        <taxon>Viruses</taxon>
        <taxon>Varidnaviria</taxon>
        <taxon>Bamfordvirae</taxon>
        <taxon>Nucleocytoviricota</taxon>
        <taxon>Megaviricetes</taxon>
        <taxon>Imitervirales</taxon>
        <taxon>Mimiviridae</taxon>
        <taxon>Aliimimivirinae</taxon>
        <taxon>Rheavirus</taxon>
        <taxon>Rheavirus sinusmexicani</taxon>
    </lineage>
</organism>
<name>E3T5M4_CROVB</name>
<keyword evidence="2" id="KW-1185">Reference proteome</keyword>
<proteinExistence type="predicted"/>
<dbReference type="PANTHER" id="PTHR31252">
    <property type="entry name" value="DUF4419 DOMAIN-CONTAINING PROTEIN"/>
    <property type="match status" value="1"/>
</dbReference>
<protein>
    <submittedName>
        <fullName evidence="1">Uncharacterized protein</fullName>
    </submittedName>
</protein>
<evidence type="ECO:0000313" key="2">
    <source>
        <dbReference type="Proteomes" id="UP000029781"/>
    </source>
</evidence>